<protein>
    <submittedName>
        <fullName evidence="8">MFS transporter</fullName>
    </submittedName>
</protein>
<organism evidence="8 9">
    <name type="scientific">Petrachloros mirabilis ULC683</name>
    <dbReference type="NCBI Taxonomy" id="2781853"/>
    <lineage>
        <taxon>Bacteria</taxon>
        <taxon>Bacillati</taxon>
        <taxon>Cyanobacteriota</taxon>
        <taxon>Cyanophyceae</taxon>
        <taxon>Synechococcales</taxon>
        <taxon>Petrachlorosaceae</taxon>
        <taxon>Petrachloros</taxon>
        <taxon>Petrachloros mirabilis</taxon>
    </lineage>
</organism>
<evidence type="ECO:0000313" key="9">
    <source>
        <dbReference type="Proteomes" id="UP000607397"/>
    </source>
</evidence>
<feature type="transmembrane region" description="Helical" evidence="6">
    <location>
        <begin position="206"/>
        <end position="230"/>
    </location>
</feature>
<evidence type="ECO:0000256" key="6">
    <source>
        <dbReference type="SAM" id="Phobius"/>
    </source>
</evidence>
<dbReference type="PANTHER" id="PTHR43124">
    <property type="entry name" value="PURINE EFFLUX PUMP PBUE"/>
    <property type="match status" value="1"/>
</dbReference>
<dbReference type="SUPFAM" id="SSF103473">
    <property type="entry name" value="MFS general substrate transporter"/>
    <property type="match status" value="1"/>
</dbReference>
<dbReference type="Pfam" id="PF07690">
    <property type="entry name" value="MFS_1"/>
    <property type="match status" value="1"/>
</dbReference>
<feature type="transmembrane region" description="Helical" evidence="6">
    <location>
        <begin position="274"/>
        <end position="292"/>
    </location>
</feature>
<keyword evidence="3 6" id="KW-0812">Transmembrane</keyword>
<feature type="transmembrane region" description="Helical" evidence="6">
    <location>
        <begin position="242"/>
        <end position="262"/>
    </location>
</feature>
<feature type="transmembrane region" description="Helical" evidence="6">
    <location>
        <begin position="70"/>
        <end position="90"/>
    </location>
</feature>
<dbReference type="InterPro" id="IPR020846">
    <property type="entry name" value="MFS_dom"/>
</dbReference>
<dbReference type="RefSeq" id="WP_161824283.1">
    <property type="nucleotide sequence ID" value="NZ_WVIC01000006.1"/>
</dbReference>
<evidence type="ECO:0000256" key="3">
    <source>
        <dbReference type="ARBA" id="ARBA00022692"/>
    </source>
</evidence>
<dbReference type="InterPro" id="IPR036259">
    <property type="entry name" value="MFS_trans_sf"/>
</dbReference>
<dbReference type="Gene3D" id="1.20.1250.20">
    <property type="entry name" value="MFS general substrate transporter like domains"/>
    <property type="match status" value="1"/>
</dbReference>
<feature type="transmembrane region" description="Helical" evidence="6">
    <location>
        <begin position="155"/>
        <end position="178"/>
    </location>
</feature>
<proteinExistence type="predicted"/>
<feature type="transmembrane region" description="Helical" evidence="6">
    <location>
        <begin position="332"/>
        <end position="356"/>
    </location>
</feature>
<keyword evidence="5 6" id="KW-0472">Membrane</keyword>
<sequence length="403" mass="42301">MWRDSKLLILLASGSLTVMTGAVLAPILPAIIENLPLDEGWAGTLVSAHYLTMAICSPVLGVLADRLGQLRLLILSLVAYSLVGVAGAFMPDFGTLLLTRGLMGIATSGIAAGSLGLLTRMYRADARTQAIAYASVALTLANIVYPLIAGGLGVFYWRLAFATYGLGIPIAIGAFIVFQRQQGQPEHEGEAIATPMKLSTLFRHPTIVQLLISLVIDSAIVFGMVVYLPIYAQATLNTDTGFNGIVLACMAIGSALSSVLALRWLTSRLGILRVIPLGLGVMAVLLVFVPSLTQTGVVILIATLFGAAFGLVTPSFYNGLATFTPDSLQSSVLATGIGAGFLGQFISPLILGRILAWADISGVFYAIAAASLITGLLFMLHPPQRPTETPVPEPTHPESGGLR</sequence>
<comment type="subcellular location">
    <subcellularLocation>
        <location evidence="1">Cell membrane</location>
        <topology evidence="1">Multi-pass membrane protein</topology>
    </subcellularLocation>
</comment>
<dbReference type="GO" id="GO:0005886">
    <property type="term" value="C:plasma membrane"/>
    <property type="evidence" value="ECO:0007669"/>
    <property type="project" value="UniProtKB-SubCell"/>
</dbReference>
<feature type="transmembrane region" description="Helical" evidence="6">
    <location>
        <begin position="362"/>
        <end position="380"/>
    </location>
</feature>
<dbReference type="InterPro" id="IPR050189">
    <property type="entry name" value="MFS_Efflux_Transporters"/>
</dbReference>
<comment type="caution">
    <text evidence="8">The sequence shown here is derived from an EMBL/GenBank/DDBJ whole genome shotgun (WGS) entry which is preliminary data.</text>
</comment>
<evidence type="ECO:0000313" key="8">
    <source>
        <dbReference type="EMBL" id="NCJ05806.1"/>
    </source>
</evidence>
<reference evidence="8" key="1">
    <citation type="submission" date="2019-12" db="EMBL/GenBank/DDBJ databases">
        <title>High-Quality draft genome sequences of three cyanobacteria isolated from the limestone walls of the Old Cathedral of Coimbra.</title>
        <authorList>
            <person name="Tiago I."/>
            <person name="Soares F."/>
            <person name="Portugal A."/>
        </authorList>
    </citation>
    <scope>NUCLEOTIDE SEQUENCE [LARGE SCALE GENOMIC DNA]</scope>
    <source>
        <strain evidence="8">C</strain>
    </source>
</reference>
<feature type="transmembrane region" description="Helical" evidence="6">
    <location>
        <begin position="40"/>
        <end position="63"/>
    </location>
</feature>
<dbReference type="AlphaFoldDB" id="A0A8K1ZXA5"/>
<accession>A0A8K1ZXA5</accession>
<dbReference type="EMBL" id="WVIC01000006">
    <property type="protein sequence ID" value="NCJ05806.1"/>
    <property type="molecule type" value="Genomic_DNA"/>
</dbReference>
<keyword evidence="4 6" id="KW-1133">Transmembrane helix</keyword>
<dbReference type="PROSITE" id="PS50850">
    <property type="entry name" value="MFS"/>
    <property type="match status" value="1"/>
</dbReference>
<name>A0A8K1ZXA5_9CYAN</name>
<dbReference type="PANTHER" id="PTHR43124:SF3">
    <property type="entry name" value="CHLORAMPHENICOL EFFLUX PUMP RV0191"/>
    <property type="match status" value="1"/>
</dbReference>
<evidence type="ECO:0000256" key="4">
    <source>
        <dbReference type="ARBA" id="ARBA00022989"/>
    </source>
</evidence>
<feature type="domain" description="Major facilitator superfamily (MFS) profile" evidence="7">
    <location>
        <begin position="6"/>
        <end position="386"/>
    </location>
</feature>
<evidence type="ECO:0000256" key="2">
    <source>
        <dbReference type="ARBA" id="ARBA00022475"/>
    </source>
</evidence>
<dbReference type="GO" id="GO:0022857">
    <property type="term" value="F:transmembrane transporter activity"/>
    <property type="evidence" value="ECO:0007669"/>
    <property type="project" value="InterPro"/>
</dbReference>
<keyword evidence="9" id="KW-1185">Reference proteome</keyword>
<feature type="transmembrane region" description="Helical" evidence="6">
    <location>
        <begin position="130"/>
        <end position="149"/>
    </location>
</feature>
<dbReference type="InterPro" id="IPR011701">
    <property type="entry name" value="MFS"/>
</dbReference>
<evidence type="ECO:0000259" key="7">
    <source>
        <dbReference type="PROSITE" id="PS50850"/>
    </source>
</evidence>
<evidence type="ECO:0000256" key="5">
    <source>
        <dbReference type="ARBA" id="ARBA00023136"/>
    </source>
</evidence>
<evidence type="ECO:0000256" key="1">
    <source>
        <dbReference type="ARBA" id="ARBA00004651"/>
    </source>
</evidence>
<dbReference type="Proteomes" id="UP000607397">
    <property type="component" value="Unassembled WGS sequence"/>
</dbReference>
<keyword evidence="2" id="KW-1003">Cell membrane</keyword>
<feature type="transmembrane region" description="Helical" evidence="6">
    <location>
        <begin position="96"/>
        <end position="118"/>
    </location>
</feature>
<feature type="transmembrane region" description="Helical" evidence="6">
    <location>
        <begin position="298"/>
        <end position="320"/>
    </location>
</feature>
<gene>
    <name evidence="8" type="ORF">GS597_04635</name>
</gene>